<keyword evidence="3" id="KW-1185">Reference proteome</keyword>
<feature type="region of interest" description="Disordered" evidence="1">
    <location>
        <begin position="240"/>
        <end position="276"/>
    </location>
</feature>
<evidence type="ECO:0000313" key="2">
    <source>
        <dbReference type="EnsemblProtists" id="HpaP802658"/>
    </source>
</evidence>
<sequence>MPPLQQLPNAVSSATHETLLTAAEAATASDQAAAEAAEAAADAAVAAAHSEVLPSYSPASAESLGLASSFGSSDAFGLLPGTTLPSAAAAGLNLDDVPKRKRGRPPKKDVAARAKGDVEKALKQQQQQQMPLWGYGLPMPLLPGFPPGMLSGMSNPGAVVMKGDHATCEDELEQEGDAERPSKTAKKKQRGTGKPRGRPRTRPRPGEIIRRVKPLPIAPANFSVMYNYSLSNLAHKSAELNGDGSVADTDATTGTDEAQDRGLASLSASLLSGEHE</sequence>
<feature type="compositionally biased region" description="Low complexity" evidence="1">
    <location>
        <begin position="242"/>
        <end position="256"/>
    </location>
</feature>
<dbReference type="InParanoid" id="M4B8Q1"/>
<evidence type="ECO:0000313" key="3">
    <source>
        <dbReference type="Proteomes" id="UP000011713"/>
    </source>
</evidence>
<dbReference type="VEuPathDB" id="FungiDB:HpaG802658"/>
<feature type="compositionally biased region" description="Basic and acidic residues" evidence="1">
    <location>
        <begin position="106"/>
        <end position="122"/>
    </location>
</feature>
<evidence type="ECO:0000256" key="1">
    <source>
        <dbReference type="SAM" id="MobiDB-lite"/>
    </source>
</evidence>
<feature type="compositionally biased region" description="Basic residues" evidence="1">
    <location>
        <begin position="183"/>
        <end position="203"/>
    </location>
</feature>
<reference evidence="2" key="2">
    <citation type="submission" date="2015-06" db="UniProtKB">
        <authorList>
            <consortium name="EnsemblProtists"/>
        </authorList>
    </citation>
    <scope>IDENTIFICATION</scope>
    <source>
        <strain evidence="2">Emoy2</strain>
    </source>
</reference>
<feature type="region of interest" description="Disordered" evidence="1">
    <location>
        <begin position="168"/>
        <end position="209"/>
    </location>
</feature>
<feature type="compositionally biased region" description="Low complexity" evidence="1">
    <location>
        <begin position="263"/>
        <end position="276"/>
    </location>
</feature>
<proteinExistence type="predicted"/>
<dbReference type="Proteomes" id="UP000011713">
    <property type="component" value="Unassembled WGS sequence"/>
</dbReference>
<dbReference type="HOGENOM" id="CLU_059478_0_0_1"/>
<dbReference type="OMA" id="HADTANG"/>
<dbReference type="GO" id="GO:0003677">
    <property type="term" value="F:DNA binding"/>
    <property type="evidence" value="ECO:0007669"/>
    <property type="project" value="InterPro"/>
</dbReference>
<name>M4B8Q1_HYAAE</name>
<protein>
    <submittedName>
        <fullName evidence="2">Uncharacterized protein</fullName>
    </submittedName>
</protein>
<organism evidence="2 3">
    <name type="scientific">Hyaloperonospora arabidopsidis (strain Emoy2)</name>
    <name type="common">Downy mildew agent</name>
    <name type="synonym">Peronospora arabidopsidis</name>
    <dbReference type="NCBI Taxonomy" id="559515"/>
    <lineage>
        <taxon>Eukaryota</taxon>
        <taxon>Sar</taxon>
        <taxon>Stramenopiles</taxon>
        <taxon>Oomycota</taxon>
        <taxon>Peronosporomycetes</taxon>
        <taxon>Peronosporales</taxon>
        <taxon>Peronosporaceae</taxon>
        <taxon>Hyaloperonospora</taxon>
    </lineage>
</organism>
<accession>M4B8Q1</accession>
<feature type="region of interest" description="Disordered" evidence="1">
    <location>
        <begin position="95"/>
        <end position="127"/>
    </location>
</feature>
<dbReference type="PRINTS" id="PR00929">
    <property type="entry name" value="ATHOOK"/>
</dbReference>
<dbReference type="EnsemblProtists" id="HpaT802658">
    <property type="protein sequence ID" value="HpaP802658"/>
    <property type="gene ID" value="HpaG802658"/>
</dbReference>
<dbReference type="eggNOG" id="ENOG502S0DS">
    <property type="taxonomic scope" value="Eukaryota"/>
</dbReference>
<dbReference type="InterPro" id="IPR017956">
    <property type="entry name" value="AT_hook_DNA-bd_motif"/>
</dbReference>
<reference evidence="3" key="1">
    <citation type="journal article" date="2010" name="Science">
        <title>Signatures of adaptation to obligate biotrophy in the Hyaloperonospora arabidopsidis genome.</title>
        <authorList>
            <person name="Baxter L."/>
            <person name="Tripathy S."/>
            <person name="Ishaque N."/>
            <person name="Boot N."/>
            <person name="Cabral A."/>
            <person name="Kemen E."/>
            <person name="Thines M."/>
            <person name="Ah-Fong A."/>
            <person name="Anderson R."/>
            <person name="Badejoko W."/>
            <person name="Bittner-Eddy P."/>
            <person name="Boore J.L."/>
            <person name="Chibucos M.C."/>
            <person name="Coates M."/>
            <person name="Dehal P."/>
            <person name="Delehaunty K."/>
            <person name="Dong S."/>
            <person name="Downton P."/>
            <person name="Dumas B."/>
            <person name="Fabro G."/>
            <person name="Fronick C."/>
            <person name="Fuerstenberg S.I."/>
            <person name="Fulton L."/>
            <person name="Gaulin E."/>
            <person name="Govers F."/>
            <person name="Hughes L."/>
            <person name="Humphray S."/>
            <person name="Jiang R.H."/>
            <person name="Judelson H."/>
            <person name="Kamoun S."/>
            <person name="Kyung K."/>
            <person name="Meijer H."/>
            <person name="Minx P."/>
            <person name="Morris P."/>
            <person name="Nelson J."/>
            <person name="Phuntumart V."/>
            <person name="Qutob D."/>
            <person name="Rehmany A."/>
            <person name="Rougon-Cardoso A."/>
            <person name="Ryden P."/>
            <person name="Torto-Alalibo T."/>
            <person name="Studholme D."/>
            <person name="Wang Y."/>
            <person name="Win J."/>
            <person name="Wood J."/>
            <person name="Clifton S.W."/>
            <person name="Rogers J."/>
            <person name="Van den Ackerveken G."/>
            <person name="Jones J.D."/>
            <person name="McDowell J.M."/>
            <person name="Beynon J."/>
            <person name="Tyler B.M."/>
        </authorList>
    </citation>
    <scope>NUCLEOTIDE SEQUENCE [LARGE SCALE GENOMIC DNA]</scope>
    <source>
        <strain evidence="3">Emoy2</strain>
    </source>
</reference>
<dbReference type="EMBL" id="JH597989">
    <property type="status" value="NOT_ANNOTATED_CDS"/>
    <property type="molecule type" value="Genomic_DNA"/>
</dbReference>
<dbReference type="AlphaFoldDB" id="M4B8Q1"/>